<evidence type="ECO:0000256" key="6">
    <source>
        <dbReference type="ARBA" id="ARBA00023136"/>
    </source>
</evidence>
<dbReference type="EMBL" id="KN846976">
    <property type="protein sequence ID" value="KIW74823.1"/>
    <property type="molecule type" value="Genomic_DNA"/>
</dbReference>
<accession>A0A0D2G203</accession>
<dbReference type="PANTHER" id="PTHR48022:SF3">
    <property type="entry name" value="HEXOSE TRANSPORTER PROTEIN (AFU_ORTHOLOGUE AFUA_8G04480)-RELATED"/>
    <property type="match status" value="1"/>
</dbReference>
<evidence type="ECO:0000256" key="1">
    <source>
        <dbReference type="ARBA" id="ARBA00004141"/>
    </source>
</evidence>
<gene>
    <name evidence="11" type="ORF">Z517_11593</name>
</gene>
<comment type="subcellular location">
    <subcellularLocation>
        <location evidence="1">Membrane</location>
        <topology evidence="1">Multi-pass membrane protein</topology>
    </subcellularLocation>
</comment>
<feature type="transmembrane region" description="Helical" evidence="9">
    <location>
        <begin position="88"/>
        <end position="106"/>
    </location>
</feature>
<organism evidence="11 12">
    <name type="scientific">Fonsecaea pedrosoi CBS 271.37</name>
    <dbReference type="NCBI Taxonomy" id="1442368"/>
    <lineage>
        <taxon>Eukaryota</taxon>
        <taxon>Fungi</taxon>
        <taxon>Dikarya</taxon>
        <taxon>Ascomycota</taxon>
        <taxon>Pezizomycotina</taxon>
        <taxon>Eurotiomycetes</taxon>
        <taxon>Chaetothyriomycetidae</taxon>
        <taxon>Chaetothyriales</taxon>
        <taxon>Herpotrichiellaceae</taxon>
        <taxon>Fonsecaea</taxon>
    </lineage>
</organism>
<dbReference type="PROSITE" id="PS50850">
    <property type="entry name" value="MFS"/>
    <property type="match status" value="1"/>
</dbReference>
<name>A0A0D2G203_9EURO</name>
<dbReference type="Gene3D" id="1.20.1250.20">
    <property type="entry name" value="MFS general substrate transporter like domains"/>
    <property type="match status" value="1"/>
</dbReference>
<dbReference type="AlphaFoldDB" id="A0A0D2G203"/>
<dbReference type="InterPro" id="IPR005829">
    <property type="entry name" value="Sugar_transporter_CS"/>
</dbReference>
<dbReference type="OrthoDB" id="6133115at2759"/>
<feature type="transmembrane region" description="Helical" evidence="9">
    <location>
        <begin position="336"/>
        <end position="359"/>
    </location>
</feature>
<evidence type="ECO:0000259" key="10">
    <source>
        <dbReference type="PROSITE" id="PS50850"/>
    </source>
</evidence>
<keyword evidence="4 9" id="KW-0812">Transmembrane</keyword>
<dbReference type="HOGENOM" id="CLU_001265_30_13_1"/>
<dbReference type="GO" id="GO:0016020">
    <property type="term" value="C:membrane"/>
    <property type="evidence" value="ECO:0007669"/>
    <property type="project" value="UniProtKB-SubCell"/>
</dbReference>
<dbReference type="InterPro" id="IPR003663">
    <property type="entry name" value="Sugar/inositol_transpt"/>
</dbReference>
<proteinExistence type="inferred from homology"/>
<evidence type="ECO:0000256" key="3">
    <source>
        <dbReference type="ARBA" id="ARBA00022448"/>
    </source>
</evidence>
<evidence type="ECO:0000256" key="5">
    <source>
        <dbReference type="ARBA" id="ARBA00022989"/>
    </source>
</evidence>
<keyword evidence="3 7" id="KW-0813">Transport</keyword>
<dbReference type="InterPro" id="IPR020846">
    <property type="entry name" value="MFS_dom"/>
</dbReference>
<evidence type="ECO:0000313" key="12">
    <source>
        <dbReference type="Proteomes" id="UP000053029"/>
    </source>
</evidence>
<dbReference type="VEuPathDB" id="FungiDB:Z517_11593"/>
<protein>
    <recommendedName>
        <fullName evidence="10">Major facilitator superfamily (MFS) profile domain-containing protein</fullName>
    </recommendedName>
</protein>
<evidence type="ECO:0000256" key="2">
    <source>
        <dbReference type="ARBA" id="ARBA00010992"/>
    </source>
</evidence>
<dbReference type="GeneID" id="25311083"/>
<evidence type="ECO:0000256" key="8">
    <source>
        <dbReference type="SAM" id="MobiDB-lite"/>
    </source>
</evidence>
<dbReference type="SUPFAM" id="SSF103473">
    <property type="entry name" value="MFS general substrate transporter"/>
    <property type="match status" value="1"/>
</dbReference>
<evidence type="ECO:0000256" key="7">
    <source>
        <dbReference type="RuleBase" id="RU003346"/>
    </source>
</evidence>
<feature type="compositionally biased region" description="Polar residues" evidence="8">
    <location>
        <begin position="501"/>
        <end position="513"/>
    </location>
</feature>
<keyword evidence="5 9" id="KW-1133">Transmembrane helix</keyword>
<feature type="region of interest" description="Disordered" evidence="8">
    <location>
        <begin position="487"/>
        <end position="513"/>
    </location>
</feature>
<feature type="transmembrane region" description="Helical" evidence="9">
    <location>
        <begin position="436"/>
        <end position="455"/>
    </location>
</feature>
<dbReference type="InterPro" id="IPR050360">
    <property type="entry name" value="MFS_Sugar_Transporters"/>
</dbReference>
<feature type="transmembrane region" description="Helical" evidence="9">
    <location>
        <begin position="147"/>
        <end position="167"/>
    </location>
</feature>
<dbReference type="NCBIfam" id="TIGR00879">
    <property type="entry name" value="SP"/>
    <property type="match status" value="1"/>
</dbReference>
<feature type="compositionally biased region" description="Basic and acidic residues" evidence="8">
    <location>
        <begin position="488"/>
        <end position="500"/>
    </location>
</feature>
<dbReference type="FunFam" id="1.20.1250.20:FF:000134">
    <property type="entry name" value="MFS sugar transporter protein"/>
    <property type="match status" value="1"/>
</dbReference>
<sequence>MPEDRGRWWTIPHLKRLNGLIFILLLSATTAGFDGSMMNGLQSLPVWRNYFGKPVGVHLGLINAIYPIGAVVSLPITSILSDKFGRKFPIYFGLIGILVGSALQAATQNYAMLVVTRLIVGYFSVTAQAASPVLLTELAYPTHRGRLTYLSNSFYFCGSVIAAWVTFGTRRIQSNACWRIPSALQVLCPLIQLSLLHLVPESPRWLVSRGRTVEAQAFLAEYHCGGDQDHPLVQREVLEIQETIRLEKENTNDQSWLSLLKTPGNRKRVAVGIMTGAWCQLNGTLVVDYYLTLMLDSVGITSATSQTLINACLQCLRWFTAIAGAQLVDVLGRRPLFLISVASMLVSWMSLTTCAGVFANDADNHAAADAFVAFVFIFAMAFACCWVNMIVAYPVEIFPFELRTKGVALTLATNYSFNFASLFTNPVGMKNIGWKYYIVFDGFLVVIFTTIYFFFPETKGFSLEEIAKVFDGDKAVPDEEIINRASRKQLERDGDAESETKAANTVQIEQADG</sequence>
<evidence type="ECO:0000256" key="4">
    <source>
        <dbReference type="ARBA" id="ARBA00022692"/>
    </source>
</evidence>
<feature type="domain" description="Major facilitator superfamily (MFS) profile" evidence="10">
    <location>
        <begin position="20"/>
        <end position="459"/>
    </location>
</feature>
<feature type="transmembrane region" description="Helical" evidence="9">
    <location>
        <begin position="371"/>
        <end position="395"/>
    </location>
</feature>
<feature type="transmembrane region" description="Helical" evidence="9">
    <location>
        <begin position="407"/>
        <end position="424"/>
    </location>
</feature>
<comment type="similarity">
    <text evidence="2 7">Belongs to the major facilitator superfamily. Sugar transporter (TC 2.A.1.1) family.</text>
</comment>
<dbReference type="PANTHER" id="PTHR48022">
    <property type="entry name" value="PLASTIDIC GLUCOSE TRANSPORTER 4"/>
    <property type="match status" value="1"/>
</dbReference>
<reference evidence="11 12" key="1">
    <citation type="submission" date="2015-01" db="EMBL/GenBank/DDBJ databases">
        <title>The Genome Sequence of Fonsecaea pedrosoi CBS 271.37.</title>
        <authorList>
            <consortium name="The Broad Institute Genomics Platform"/>
            <person name="Cuomo C."/>
            <person name="de Hoog S."/>
            <person name="Gorbushina A."/>
            <person name="Stielow B."/>
            <person name="Teixiera M."/>
            <person name="Abouelleil A."/>
            <person name="Chapman S.B."/>
            <person name="Priest M."/>
            <person name="Young S.K."/>
            <person name="Wortman J."/>
            <person name="Nusbaum C."/>
            <person name="Birren B."/>
        </authorList>
    </citation>
    <scope>NUCLEOTIDE SEQUENCE [LARGE SCALE GENOMIC DNA]</scope>
    <source>
        <strain evidence="11 12">CBS 271.37</strain>
    </source>
</reference>
<evidence type="ECO:0000313" key="11">
    <source>
        <dbReference type="EMBL" id="KIW74823.1"/>
    </source>
</evidence>
<dbReference type="Proteomes" id="UP000053029">
    <property type="component" value="Unassembled WGS sequence"/>
</dbReference>
<dbReference type="InterPro" id="IPR005828">
    <property type="entry name" value="MFS_sugar_transport-like"/>
</dbReference>
<keyword evidence="12" id="KW-1185">Reference proteome</keyword>
<dbReference type="PROSITE" id="PS00216">
    <property type="entry name" value="SUGAR_TRANSPORT_1"/>
    <property type="match status" value="2"/>
</dbReference>
<dbReference type="RefSeq" id="XP_013278631.1">
    <property type="nucleotide sequence ID" value="XM_013423177.1"/>
</dbReference>
<evidence type="ECO:0000256" key="9">
    <source>
        <dbReference type="SAM" id="Phobius"/>
    </source>
</evidence>
<dbReference type="InterPro" id="IPR036259">
    <property type="entry name" value="MFS_trans_sf"/>
</dbReference>
<keyword evidence="6 9" id="KW-0472">Membrane</keyword>
<feature type="transmembrane region" description="Helical" evidence="9">
    <location>
        <begin position="55"/>
        <end position="76"/>
    </location>
</feature>
<dbReference type="Pfam" id="PF00083">
    <property type="entry name" value="Sugar_tr"/>
    <property type="match status" value="1"/>
</dbReference>
<dbReference type="GO" id="GO:0005351">
    <property type="term" value="F:carbohydrate:proton symporter activity"/>
    <property type="evidence" value="ECO:0007669"/>
    <property type="project" value="TreeGrafter"/>
</dbReference>